<keyword evidence="7 9" id="KW-0472">Membrane</keyword>
<evidence type="ECO:0000313" key="11">
    <source>
        <dbReference type="EMBL" id="TRB36768.1"/>
    </source>
</evidence>
<comment type="subcellular location">
    <subcellularLocation>
        <location evidence="1">Cell inner membrane</location>
        <topology evidence="1">Multi-pass membrane protein</topology>
    </subcellularLocation>
    <subcellularLocation>
        <location evidence="9">Cell membrane</location>
        <topology evidence="9">Multi-pass membrane protein</topology>
    </subcellularLocation>
</comment>
<evidence type="ECO:0000256" key="3">
    <source>
        <dbReference type="ARBA" id="ARBA00022475"/>
    </source>
</evidence>
<dbReference type="EMBL" id="VAJB01000017">
    <property type="protein sequence ID" value="TRB74130.1"/>
    <property type="molecule type" value="Genomic_DNA"/>
</dbReference>
<keyword evidence="3" id="KW-1003">Cell membrane</keyword>
<dbReference type="OrthoDB" id="9805855at2"/>
<keyword evidence="5 9" id="KW-0812">Transmembrane</keyword>
<evidence type="ECO:0000313" key="15">
    <source>
        <dbReference type="Proteomes" id="UP000318394"/>
    </source>
</evidence>
<dbReference type="PANTHER" id="PTHR43163:SF4">
    <property type="entry name" value="PUTRESCINE EXPORT SYSTEM PERMEASE PROTEIN SAPB"/>
    <property type="match status" value="1"/>
</dbReference>
<evidence type="ECO:0000256" key="1">
    <source>
        <dbReference type="ARBA" id="ARBA00004429"/>
    </source>
</evidence>
<dbReference type="Proteomes" id="UP000315164">
    <property type="component" value="Unassembled WGS sequence"/>
</dbReference>
<gene>
    <name evidence="13" type="primary">sapB</name>
    <name evidence="12" type="ORF">FEA53_08755</name>
    <name evidence="11" type="ORF">FEB89_08385</name>
    <name evidence="13" type="ORF">NCTC10643_01264</name>
</gene>
<evidence type="ECO:0000256" key="9">
    <source>
        <dbReference type="RuleBase" id="RU363032"/>
    </source>
</evidence>
<dbReference type="Proteomes" id="UP000318394">
    <property type="component" value="Unassembled WGS sequence"/>
</dbReference>
<dbReference type="KEGG" id="mhay:VK67_06145"/>
<evidence type="ECO:0000313" key="14">
    <source>
        <dbReference type="Proteomes" id="UP000315164"/>
    </source>
</evidence>
<dbReference type="KEGG" id="mhaq:WC39_06140"/>
<reference evidence="14 15" key="2">
    <citation type="journal article" date="2019" name="Vet. Microbiol.">
        <title>Genetic characterization of susceptible and multi-drug resistant Mannheimia haemolytica isolated from high-risk stocker calves prior to and after antimicrobial metaphylaxis.</title>
        <authorList>
            <person name="Snyder E.R."/>
            <person name="Alvarez-Narvaez S."/>
            <person name="Credille B.C."/>
        </authorList>
    </citation>
    <scope>NUCLEOTIDE SEQUENCE [LARGE SCALE GENOMIC DNA]</scope>
    <source>
        <strain evidence="12 14">UGA-R5-128-1</strain>
        <strain evidence="11 15">UGA-R7-163-1</strain>
    </source>
</reference>
<dbReference type="PANTHER" id="PTHR43163">
    <property type="entry name" value="DIPEPTIDE TRANSPORT SYSTEM PERMEASE PROTEIN DPPB-RELATED"/>
    <property type="match status" value="1"/>
</dbReference>
<feature type="transmembrane region" description="Helical" evidence="9">
    <location>
        <begin position="73"/>
        <end position="98"/>
    </location>
</feature>
<feature type="transmembrane region" description="Helical" evidence="9">
    <location>
        <begin position="283"/>
        <end position="305"/>
    </location>
</feature>
<dbReference type="Proteomes" id="UP000271188">
    <property type="component" value="Chromosome"/>
</dbReference>
<name>A0A248ZZ00_MANHA</name>
<reference evidence="13" key="1">
    <citation type="submission" date="2018-12" db="EMBL/GenBank/DDBJ databases">
        <authorList>
            <consortium name="Pathogen Informatics"/>
        </authorList>
    </citation>
    <scope>NUCLEOTIDE SEQUENCE [LARGE SCALE GENOMIC DNA]</scope>
    <source>
        <strain evidence="13">NCTC10643</strain>
    </source>
</reference>
<dbReference type="InterPro" id="IPR000515">
    <property type="entry name" value="MetI-like"/>
</dbReference>
<evidence type="ECO:0000256" key="8">
    <source>
        <dbReference type="ARBA" id="ARBA00024202"/>
    </source>
</evidence>
<keyword evidence="2 9" id="KW-0813">Transport</keyword>
<evidence type="ECO:0000313" key="13">
    <source>
        <dbReference type="EMBL" id="VEI77196.1"/>
    </source>
</evidence>
<dbReference type="Gene3D" id="1.10.3720.10">
    <property type="entry name" value="MetI-like"/>
    <property type="match status" value="1"/>
</dbReference>
<evidence type="ECO:0000256" key="2">
    <source>
        <dbReference type="ARBA" id="ARBA00022448"/>
    </source>
</evidence>
<dbReference type="EMBL" id="VAJI01000016">
    <property type="protein sequence ID" value="TRB36768.1"/>
    <property type="molecule type" value="Genomic_DNA"/>
</dbReference>
<dbReference type="CDD" id="cd06261">
    <property type="entry name" value="TM_PBP2"/>
    <property type="match status" value="1"/>
</dbReference>
<keyword evidence="15" id="KW-1185">Reference proteome</keyword>
<keyword evidence="6 9" id="KW-1133">Transmembrane helix</keyword>
<keyword evidence="4" id="KW-0997">Cell inner membrane</keyword>
<dbReference type="EMBL" id="LR134495">
    <property type="protein sequence ID" value="VEI77196.1"/>
    <property type="molecule type" value="Genomic_DNA"/>
</dbReference>
<dbReference type="SUPFAM" id="SSF161098">
    <property type="entry name" value="MetI-like"/>
    <property type="match status" value="1"/>
</dbReference>
<organism evidence="12 14">
    <name type="scientific">Mannheimia haemolytica</name>
    <name type="common">Pasteurella haemolytica</name>
    <dbReference type="NCBI Taxonomy" id="75985"/>
    <lineage>
        <taxon>Bacteria</taxon>
        <taxon>Pseudomonadati</taxon>
        <taxon>Pseudomonadota</taxon>
        <taxon>Gammaproteobacteria</taxon>
        <taxon>Pasteurellales</taxon>
        <taxon>Pasteurellaceae</taxon>
        <taxon>Mannheimia</taxon>
    </lineage>
</organism>
<protein>
    <submittedName>
        <fullName evidence="12">ABC transporter permease subunit</fullName>
    </submittedName>
    <submittedName>
        <fullName evidence="13">Peptide transport system permease protein sapB</fullName>
    </submittedName>
</protein>
<evidence type="ECO:0000256" key="7">
    <source>
        <dbReference type="ARBA" id="ARBA00023136"/>
    </source>
</evidence>
<evidence type="ECO:0000256" key="4">
    <source>
        <dbReference type="ARBA" id="ARBA00022519"/>
    </source>
</evidence>
<comment type="similarity">
    <text evidence="8">Belongs to the binding-protein-dependent transport system permease family. OppBC subfamily.</text>
</comment>
<feature type="transmembrane region" description="Helical" evidence="9">
    <location>
        <begin position="110"/>
        <end position="134"/>
    </location>
</feature>
<dbReference type="RefSeq" id="WP_006248207.1">
    <property type="nucleotide sequence ID" value="NZ_CP011098.1"/>
</dbReference>
<evidence type="ECO:0000256" key="6">
    <source>
        <dbReference type="ARBA" id="ARBA00022989"/>
    </source>
</evidence>
<evidence type="ECO:0000313" key="12">
    <source>
        <dbReference type="EMBL" id="TRB74130.1"/>
    </source>
</evidence>
<dbReference type="GO" id="GO:0005886">
    <property type="term" value="C:plasma membrane"/>
    <property type="evidence" value="ECO:0007669"/>
    <property type="project" value="UniProtKB-SubCell"/>
</dbReference>
<dbReference type="GeneID" id="67368881"/>
<proteinExistence type="inferred from homology"/>
<feature type="transmembrane region" description="Helical" evidence="9">
    <location>
        <begin position="9"/>
        <end position="28"/>
    </location>
</feature>
<dbReference type="GO" id="GO:0071916">
    <property type="term" value="F:dipeptide transmembrane transporter activity"/>
    <property type="evidence" value="ECO:0007669"/>
    <property type="project" value="TreeGrafter"/>
</dbReference>
<sequence>MLIVFFRKIFLTLITLIFLSLISFNILLRDPLNHLAELGWFEAYCYYVKSLLNGDFGISFSNGEPLTAQILQVFPATITLCLSALIVSLIIGLPLGFFAATQQKNMVGRLLNTLGSLSLAVPVFWLALVLMYYASLNQWEVSAIGEIHSLYPKQMVTGFLLLDIWLSDVPYKLKMMQSALHHLALPTLVLAVPATLEVMHITQARAGYVMKQNYIKIAKTRGWTPFRVWRTHIICNTLPALLPMIARTFILIFAFGMLIENIFSWGGIGRWLINALAIQDYNAISAGVVAIGVFVLLVDMVTGFVRVMLDPSDKKDWYGSY</sequence>
<dbReference type="InterPro" id="IPR035906">
    <property type="entry name" value="MetI-like_sf"/>
</dbReference>
<dbReference type="AlphaFoldDB" id="A0A248ZZ00"/>
<accession>A0A248ZZ00</accession>
<feature type="transmembrane region" description="Helical" evidence="9">
    <location>
        <begin position="240"/>
        <end position="263"/>
    </location>
</feature>
<evidence type="ECO:0000259" key="10">
    <source>
        <dbReference type="PROSITE" id="PS50928"/>
    </source>
</evidence>
<evidence type="ECO:0000256" key="5">
    <source>
        <dbReference type="ARBA" id="ARBA00022692"/>
    </source>
</evidence>
<feature type="domain" description="ABC transmembrane type-1" evidence="10">
    <location>
        <begin position="74"/>
        <end position="302"/>
    </location>
</feature>
<dbReference type="PROSITE" id="PS50928">
    <property type="entry name" value="ABC_TM1"/>
    <property type="match status" value="1"/>
</dbReference>
<dbReference type="Pfam" id="PF00528">
    <property type="entry name" value="BPD_transp_1"/>
    <property type="match status" value="1"/>
</dbReference>